<evidence type="ECO:0000256" key="1">
    <source>
        <dbReference type="SAM" id="MobiDB-lite"/>
    </source>
</evidence>
<protein>
    <submittedName>
        <fullName evidence="2">Uncharacterized protein</fullName>
    </submittedName>
</protein>
<evidence type="ECO:0000313" key="2">
    <source>
        <dbReference type="EMBL" id="SEK93335.1"/>
    </source>
</evidence>
<dbReference type="AlphaFoldDB" id="A0A1H7L4I4"/>
<proteinExistence type="predicted"/>
<dbReference type="EMBL" id="FNZQ01000002">
    <property type="protein sequence ID" value="SEK93335.1"/>
    <property type="molecule type" value="Genomic_DNA"/>
</dbReference>
<gene>
    <name evidence="2" type="ORF">SAMN04488526_1589</name>
</gene>
<accession>A0A1H7L4I4</accession>
<evidence type="ECO:0000313" key="3">
    <source>
        <dbReference type="Proteomes" id="UP000199283"/>
    </source>
</evidence>
<name>A0A1H7L4I4_9RHOB</name>
<dbReference type="Proteomes" id="UP000199283">
    <property type="component" value="Unassembled WGS sequence"/>
</dbReference>
<reference evidence="2 3" key="1">
    <citation type="submission" date="2016-10" db="EMBL/GenBank/DDBJ databases">
        <authorList>
            <person name="de Groot N.N."/>
        </authorList>
    </citation>
    <scope>NUCLEOTIDE SEQUENCE [LARGE SCALE GENOMIC DNA]</scope>
    <source>
        <strain evidence="2 3">DSM 14858</strain>
    </source>
</reference>
<keyword evidence="3" id="KW-1185">Reference proteome</keyword>
<organism evidence="2 3">
    <name type="scientific">Jannaschia helgolandensis</name>
    <dbReference type="NCBI Taxonomy" id="188906"/>
    <lineage>
        <taxon>Bacteria</taxon>
        <taxon>Pseudomonadati</taxon>
        <taxon>Pseudomonadota</taxon>
        <taxon>Alphaproteobacteria</taxon>
        <taxon>Rhodobacterales</taxon>
        <taxon>Roseobacteraceae</taxon>
        <taxon>Jannaschia</taxon>
    </lineage>
</organism>
<sequence>MDQGTAVLCVGTVAVDPVPAAVLGRYGGRHGYSAVTTAITSAPSGLTGPSSVAPSVYSNTPV</sequence>
<feature type="region of interest" description="Disordered" evidence="1">
    <location>
        <begin position="43"/>
        <end position="62"/>
    </location>
</feature>